<keyword evidence="1" id="KW-0677">Repeat</keyword>
<dbReference type="InterPro" id="IPR011990">
    <property type="entry name" value="TPR-like_helical_dom_sf"/>
</dbReference>
<evidence type="ECO:0000256" key="2">
    <source>
        <dbReference type="ARBA" id="ARBA00022803"/>
    </source>
</evidence>
<name>A0A8J3G4G9_9BACT</name>
<dbReference type="RefSeq" id="WP_189579089.1">
    <property type="nucleotide sequence ID" value="NZ_BMYF01000003.1"/>
</dbReference>
<feature type="signal peptide" evidence="4">
    <location>
        <begin position="1"/>
        <end position="22"/>
    </location>
</feature>
<evidence type="ECO:0008006" key="7">
    <source>
        <dbReference type="Google" id="ProtNLM"/>
    </source>
</evidence>
<organism evidence="5 6">
    <name type="scientific">Mongoliitalea lutea</name>
    <dbReference type="NCBI Taxonomy" id="849756"/>
    <lineage>
        <taxon>Bacteria</taxon>
        <taxon>Pseudomonadati</taxon>
        <taxon>Bacteroidota</taxon>
        <taxon>Cytophagia</taxon>
        <taxon>Cytophagales</taxon>
        <taxon>Cyclobacteriaceae</taxon>
        <taxon>Mongoliitalea</taxon>
    </lineage>
</organism>
<sequence>MKRIWSTHWLVLGILLVFSACSSDSQSEKGDVLFKRGDYEAAIVAYSSFLETKPKNVKALYNRGRAYEELGSFEQAEKDFLDALNLDKRNTQVMLSLSNLYQKQKNHTNALLYADYAVETPGAPAMAYFMKGRALHQLGNTDEAYKDYSTAIKMDKDFAEAFFYRGMLKLATDKKKAGCDDLALAAKLNFPEATTAIEKFCK</sequence>
<dbReference type="SMART" id="SM00028">
    <property type="entry name" value="TPR"/>
    <property type="match status" value="4"/>
</dbReference>
<dbReference type="Gene3D" id="1.25.40.10">
    <property type="entry name" value="Tetratricopeptide repeat domain"/>
    <property type="match status" value="2"/>
</dbReference>
<feature type="repeat" description="TPR" evidence="3">
    <location>
        <begin position="57"/>
        <end position="90"/>
    </location>
</feature>
<evidence type="ECO:0000256" key="3">
    <source>
        <dbReference type="PROSITE-ProRule" id="PRU00339"/>
    </source>
</evidence>
<reference evidence="5" key="1">
    <citation type="journal article" date="2014" name="Int. J. Syst. Evol. Microbiol.">
        <title>Complete genome sequence of Corynebacterium casei LMG S-19264T (=DSM 44701T), isolated from a smear-ripened cheese.</title>
        <authorList>
            <consortium name="US DOE Joint Genome Institute (JGI-PGF)"/>
            <person name="Walter F."/>
            <person name="Albersmeier A."/>
            <person name="Kalinowski J."/>
            <person name="Ruckert C."/>
        </authorList>
    </citation>
    <scope>NUCLEOTIDE SEQUENCE</scope>
    <source>
        <strain evidence="5">KCTC 23224</strain>
    </source>
</reference>
<feature type="chain" id="PRO_5035260838" description="TPR repeat-containing protein" evidence="4">
    <location>
        <begin position="23"/>
        <end position="202"/>
    </location>
</feature>
<gene>
    <name evidence="5" type="ORF">GCM10008106_07210</name>
</gene>
<keyword evidence="4" id="KW-0732">Signal</keyword>
<dbReference type="InterPro" id="IPR019734">
    <property type="entry name" value="TPR_rpt"/>
</dbReference>
<dbReference type="Proteomes" id="UP000642809">
    <property type="component" value="Unassembled WGS sequence"/>
</dbReference>
<dbReference type="PROSITE" id="PS51257">
    <property type="entry name" value="PROKAR_LIPOPROTEIN"/>
    <property type="match status" value="1"/>
</dbReference>
<dbReference type="PROSITE" id="PS50005">
    <property type="entry name" value="TPR"/>
    <property type="match status" value="3"/>
</dbReference>
<dbReference type="EMBL" id="BMYF01000003">
    <property type="protein sequence ID" value="GHB28991.1"/>
    <property type="molecule type" value="Genomic_DNA"/>
</dbReference>
<evidence type="ECO:0000256" key="1">
    <source>
        <dbReference type="ARBA" id="ARBA00022737"/>
    </source>
</evidence>
<dbReference type="Pfam" id="PF13414">
    <property type="entry name" value="TPR_11"/>
    <property type="match status" value="2"/>
</dbReference>
<evidence type="ECO:0000313" key="5">
    <source>
        <dbReference type="EMBL" id="GHB28991.1"/>
    </source>
</evidence>
<keyword evidence="6" id="KW-1185">Reference proteome</keyword>
<keyword evidence="2 3" id="KW-0802">TPR repeat</keyword>
<evidence type="ECO:0000313" key="6">
    <source>
        <dbReference type="Proteomes" id="UP000642809"/>
    </source>
</evidence>
<accession>A0A8J3G4G9</accession>
<dbReference type="PROSITE" id="PS50293">
    <property type="entry name" value="TPR_REGION"/>
    <property type="match status" value="1"/>
</dbReference>
<dbReference type="InterPro" id="IPR050498">
    <property type="entry name" value="Ycf3"/>
</dbReference>
<comment type="caution">
    <text evidence="5">The sequence shown here is derived from an EMBL/GenBank/DDBJ whole genome shotgun (WGS) entry which is preliminary data.</text>
</comment>
<feature type="repeat" description="TPR" evidence="3">
    <location>
        <begin position="125"/>
        <end position="158"/>
    </location>
</feature>
<dbReference type="PANTHER" id="PTHR44858:SF1">
    <property type="entry name" value="UDP-N-ACETYLGLUCOSAMINE--PEPTIDE N-ACETYLGLUCOSAMINYLTRANSFERASE SPINDLY-RELATED"/>
    <property type="match status" value="1"/>
</dbReference>
<dbReference type="PANTHER" id="PTHR44858">
    <property type="entry name" value="TETRATRICOPEPTIDE REPEAT PROTEIN 6"/>
    <property type="match status" value="1"/>
</dbReference>
<evidence type="ECO:0000256" key="4">
    <source>
        <dbReference type="SAM" id="SignalP"/>
    </source>
</evidence>
<reference evidence="5" key="2">
    <citation type="submission" date="2020-09" db="EMBL/GenBank/DDBJ databases">
        <authorList>
            <person name="Sun Q."/>
            <person name="Kim S."/>
        </authorList>
    </citation>
    <scope>NUCLEOTIDE SEQUENCE</scope>
    <source>
        <strain evidence="5">KCTC 23224</strain>
    </source>
</reference>
<feature type="repeat" description="TPR" evidence="3">
    <location>
        <begin position="23"/>
        <end position="56"/>
    </location>
</feature>
<dbReference type="SUPFAM" id="SSF48452">
    <property type="entry name" value="TPR-like"/>
    <property type="match status" value="1"/>
</dbReference>
<protein>
    <recommendedName>
        <fullName evidence="7">TPR repeat-containing protein</fullName>
    </recommendedName>
</protein>
<dbReference type="AlphaFoldDB" id="A0A8J3G4G9"/>
<proteinExistence type="predicted"/>